<dbReference type="GO" id="GO:0003677">
    <property type="term" value="F:DNA binding"/>
    <property type="evidence" value="ECO:0007669"/>
    <property type="project" value="InterPro"/>
</dbReference>
<reference evidence="4" key="1">
    <citation type="submission" date="2015-08" db="EMBL/GenBank/DDBJ databases">
        <authorList>
            <person name="Babu N.S."/>
            <person name="Beckwith C.J."/>
            <person name="Beseler K.G."/>
            <person name="Brison A."/>
            <person name="Carone J.V."/>
            <person name="Caskin T.P."/>
            <person name="Diamond M."/>
            <person name="Durham M.E."/>
            <person name="Foxe J.M."/>
            <person name="Go M."/>
            <person name="Henderson B.A."/>
            <person name="Jones I.B."/>
            <person name="McGettigan J.A."/>
            <person name="Micheletti S.J."/>
            <person name="Nasrallah M.E."/>
            <person name="Ortiz D."/>
            <person name="Piller C.R."/>
            <person name="Privatt S.R."/>
            <person name="Schneider S.L."/>
            <person name="Sharp S."/>
            <person name="Smith T.C."/>
            <person name="Stanton J.D."/>
            <person name="Ullery H.E."/>
            <person name="Wilson R.J."/>
            <person name="Serrano M.G."/>
            <person name="Buck G."/>
            <person name="Lee V."/>
            <person name="Wang Y."/>
            <person name="Carvalho R."/>
            <person name="Voegtly L."/>
            <person name="Shi R."/>
            <person name="Duckworth R."/>
            <person name="Johnson A."/>
            <person name="Loviza R."/>
            <person name="Walstead R."/>
            <person name="Shah Z."/>
            <person name="Kiflezghi M."/>
            <person name="Wade K."/>
            <person name="Ball S.L."/>
            <person name="Bradley K.W."/>
            <person name="Asai D.J."/>
            <person name="Bowman C.A."/>
            <person name="Russell D.A."/>
            <person name="Pope W.H."/>
            <person name="Jacobs-Sera D."/>
            <person name="Hendrix R.W."/>
            <person name="Hatfull G.F."/>
        </authorList>
    </citation>
    <scope>NUCLEOTIDE SEQUENCE [LARGE SCALE GENOMIC DNA]</scope>
    <source>
        <strain evidence="4">JCM 19170</strain>
    </source>
</reference>
<evidence type="ECO:0000259" key="2">
    <source>
        <dbReference type="Pfam" id="PF13464"/>
    </source>
</evidence>
<dbReference type="EMBL" id="CYHH01000020">
    <property type="protein sequence ID" value="CUB08087.1"/>
    <property type="molecule type" value="Genomic_DNA"/>
</dbReference>
<dbReference type="InterPro" id="IPR025194">
    <property type="entry name" value="RodZ-like_C"/>
</dbReference>
<dbReference type="AlphaFoldDB" id="A0A0K6IXQ4"/>
<feature type="compositionally biased region" description="Low complexity" evidence="1">
    <location>
        <begin position="188"/>
        <end position="206"/>
    </location>
</feature>
<dbReference type="RefSeq" id="WP_072248001.1">
    <property type="nucleotide sequence ID" value="NZ_CYHH01000020.1"/>
</dbReference>
<feature type="compositionally biased region" description="Basic and acidic residues" evidence="1">
    <location>
        <begin position="161"/>
        <end position="170"/>
    </location>
</feature>
<dbReference type="PANTHER" id="PTHR34475">
    <property type="match status" value="1"/>
</dbReference>
<dbReference type="Proteomes" id="UP000182108">
    <property type="component" value="Unassembled WGS sequence"/>
</dbReference>
<protein>
    <submittedName>
        <fullName evidence="3">Cytoskeletal protein RodZ, contains Xre-like HTH and DUF4115 domains</fullName>
    </submittedName>
</protein>
<organism evidence="3 4">
    <name type="scientific">Tepidiphilus thermophilus</name>
    <dbReference type="NCBI Taxonomy" id="876478"/>
    <lineage>
        <taxon>Bacteria</taxon>
        <taxon>Pseudomonadati</taxon>
        <taxon>Pseudomonadota</taxon>
        <taxon>Hydrogenophilia</taxon>
        <taxon>Hydrogenophilales</taxon>
        <taxon>Hydrogenophilaceae</taxon>
        <taxon>Tepidiphilus</taxon>
    </lineage>
</organism>
<dbReference type="InterPro" id="IPR050400">
    <property type="entry name" value="Bact_Cytoskel_RodZ"/>
</dbReference>
<name>A0A0K6IXQ4_9PROT</name>
<gene>
    <name evidence="3" type="ORF">Ga0061068_12015</name>
</gene>
<proteinExistence type="predicted"/>
<feature type="region of interest" description="Disordered" evidence="1">
    <location>
        <begin position="157"/>
        <end position="215"/>
    </location>
</feature>
<dbReference type="PANTHER" id="PTHR34475:SF1">
    <property type="entry name" value="CYTOSKELETON PROTEIN RODZ"/>
    <property type="match status" value="1"/>
</dbReference>
<evidence type="ECO:0000313" key="4">
    <source>
        <dbReference type="Proteomes" id="UP000182108"/>
    </source>
</evidence>
<dbReference type="Pfam" id="PF13464">
    <property type="entry name" value="RodZ_C"/>
    <property type="match status" value="1"/>
</dbReference>
<evidence type="ECO:0000256" key="1">
    <source>
        <dbReference type="SAM" id="MobiDB-lite"/>
    </source>
</evidence>
<feature type="domain" description="Cytoskeleton protein RodZ-like C-terminal" evidence="2">
    <location>
        <begin position="220"/>
        <end position="290"/>
    </location>
</feature>
<sequence>MGAVTNQQPGDPRAVGVQLAHARMQQGRTIAEMAQQLKLLPRQVEALEEGRFEALPGPVFVRGFVRNYARALGLDPEPLLEMLGEQDPDKEVVLTPVSNARGEIRVRRFRPWRVLWRYVLPALVLSLVVAAYFDWFRMPEPVDQENAAAVLLPPGEPEADAAEKAEKAASEETNEPGTSVGGNGETGGAAVPAPAPVVPSAAPMPAAEEEKAEPAVPTLRFSASGRSWIEVRDAKGTVLFSRILSAGERAEVPGEPPLNVVVGNAPAVEVEFQGHPVDVKHAAKNGVAKLRLQ</sequence>
<evidence type="ECO:0000313" key="3">
    <source>
        <dbReference type="EMBL" id="CUB08087.1"/>
    </source>
</evidence>
<dbReference type="Gene3D" id="1.10.260.40">
    <property type="entry name" value="lambda repressor-like DNA-binding domains"/>
    <property type="match status" value="1"/>
</dbReference>
<dbReference type="Pfam" id="PF13413">
    <property type="entry name" value="HTH_25"/>
    <property type="match status" value="1"/>
</dbReference>
<keyword evidence="4" id="KW-1185">Reference proteome</keyword>
<dbReference type="OrthoDB" id="5298146at2"/>
<accession>A0A0K6IXQ4</accession>
<dbReference type="InterPro" id="IPR010982">
    <property type="entry name" value="Lambda_DNA-bd_dom_sf"/>
</dbReference>